<dbReference type="GO" id="GO:0004169">
    <property type="term" value="F:dolichyl-phosphate-mannose-protein mannosyltransferase activity"/>
    <property type="evidence" value="ECO:0007669"/>
    <property type="project" value="UniProtKB-EC"/>
</dbReference>
<dbReference type="PANTHER" id="PTHR44809:SF1">
    <property type="entry name" value="PROTEIN O-MANNOSYL-TRANSFERASE TMTC1"/>
    <property type="match status" value="1"/>
</dbReference>
<dbReference type="InterPro" id="IPR019734">
    <property type="entry name" value="TPR_rpt"/>
</dbReference>
<name>A0A7K4V856_9EMBE</name>
<dbReference type="InterPro" id="IPR013618">
    <property type="entry name" value="TMTC_DUF1736"/>
</dbReference>
<dbReference type="EC" id="2.4.1.109" evidence="5"/>
<dbReference type="Pfam" id="PF08409">
    <property type="entry name" value="TMTC_DUF1736"/>
    <property type="match status" value="1"/>
</dbReference>
<evidence type="ECO:0000256" key="5">
    <source>
        <dbReference type="ARBA" id="ARBA00012839"/>
    </source>
</evidence>
<evidence type="ECO:0000256" key="14">
    <source>
        <dbReference type="SAM" id="MobiDB-lite"/>
    </source>
</evidence>
<feature type="domain" description="DUF1736" evidence="16">
    <location>
        <begin position="282"/>
        <end position="354"/>
    </location>
</feature>
<feature type="transmembrane region" description="Helical" evidence="15">
    <location>
        <begin position="430"/>
        <end position="448"/>
    </location>
</feature>
<dbReference type="Pfam" id="PF13432">
    <property type="entry name" value="TPR_16"/>
    <property type="match status" value="1"/>
</dbReference>
<feature type="transmembrane region" description="Helical" evidence="15">
    <location>
        <begin position="377"/>
        <end position="396"/>
    </location>
</feature>
<feature type="transmembrane region" description="Helical" evidence="15">
    <location>
        <begin position="258"/>
        <end position="279"/>
    </location>
</feature>
<dbReference type="Gene3D" id="1.25.40.10">
    <property type="entry name" value="Tetratricopeptide repeat domain"/>
    <property type="match status" value="1"/>
</dbReference>
<evidence type="ECO:0000256" key="12">
    <source>
        <dbReference type="ARBA" id="ARBA00023136"/>
    </source>
</evidence>
<evidence type="ECO:0000256" key="9">
    <source>
        <dbReference type="ARBA" id="ARBA00022803"/>
    </source>
</evidence>
<comment type="caution">
    <text evidence="17">The sequence shown here is derived from an EMBL/GenBank/DDBJ whole genome shotgun (WGS) entry which is preliminary data.</text>
</comment>
<dbReference type="SMART" id="SM00028">
    <property type="entry name" value="TPR"/>
    <property type="match status" value="4"/>
</dbReference>
<sequence>NGIRRSLKSSNGFVLFPYRLNILLAGMNPLYFHAVNVILHCLVTLVLMYTCDKAVFKDCRLAFVTALFFAVHPIHTEAVTGIVGRADVLACLLFLLAFLSYNRSVDQLYVGEHFPPTASPFFLLLSLFLGTCAMLVKETGVTVFGVCLVYDFFSLSYNGLKFPHIIFFPFSLPFLRRNGAIPQRPVPAPWGLPPSGRENGKQQQQQQRCAQRGSWSSCHPPVPREQPSLPVPSRAIWAIRSYLTANNNQNFLYTARPFLKRAALVISYVILVLYFRLWIMGGSMPMFSEQDNPASFSPYFLTRFLTYSYLLAFNAWLLLAPITLCYDWQVGSIPLVESIWDVRNLATVFLLLVMTLLSLHCIAAFKKLEHKEVLVGLLFLVFPFIPASNLFFRVGFVVAERVLYMPSMGYCILFVHGLKKLSTWLNKWRITVPTLFALLLLLFSWKTVKQNEIWLSRESLFSSGVKTLPHNAKVHYNYANFLKDQGRNVEAIYHYKTALKLYPRHASALNNLGTLTKDVVEAKDYYRRALQLNPQHNRALFNLGNLFKSQGKKEEAVILLRDSIKYGPEFADAYSSLASLLAEQERLKEAEEVYKAGIENCPESSDLHNNYGVFLVDTG</sequence>
<dbReference type="EMBL" id="VYZJ01000288">
    <property type="protein sequence ID" value="NWR18597.1"/>
    <property type="molecule type" value="Genomic_DNA"/>
</dbReference>
<comment type="pathway">
    <text evidence="3">Protein modification; protein glycosylation.</text>
</comment>
<comment type="subcellular location">
    <subcellularLocation>
        <location evidence="2">Endoplasmic reticulum</location>
    </subcellularLocation>
    <subcellularLocation>
        <location evidence="1">Membrane</location>
        <topology evidence="1">Multi-pass membrane protein</topology>
    </subcellularLocation>
</comment>
<feature type="transmembrane region" description="Helical" evidence="15">
    <location>
        <begin position="121"/>
        <end position="153"/>
    </location>
</feature>
<keyword evidence="10" id="KW-0256">Endoplasmic reticulum</keyword>
<evidence type="ECO:0000259" key="16">
    <source>
        <dbReference type="Pfam" id="PF08409"/>
    </source>
</evidence>
<dbReference type="PROSITE" id="PS50005">
    <property type="entry name" value="TPR"/>
    <property type="match status" value="3"/>
</dbReference>
<dbReference type="InterPro" id="IPR052943">
    <property type="entry name" value="TMTC_O-mannosyl-trnsfr"/>
</dbReference>
<keyword evidence="9 13" id="KW-0802">TPR repeat</keyword>
<evidence type="ECO:0000256" key="13">
    <source>
        <dbReference type="PROSITE-ProRule" id="PRU00339"/>
    </source>
</evidence>
<feature type="region of interest" description="Disordered" evidence="14">
    <location>
        <begin position="191"/>
        <end position="228"/>
    </location>
</feature>
<dbReference type="GO" id="GO:0016020">
    <property type="term" value="C:membrane"/>
    <property type="evidence" value="ECO:0007669"/>
    <property type="project" value="UniProtKB-SubCell"/>
</dbReference>
<reference evidence="17 18" key="1">
    <citation type="submission" date="2019-09" db="EMBL/GenBank/DDBJ databases">
        <title>Bird 10,000 Genomes (B10K) Project - Family phase.</title>
        <authorList>
            <person name="Zhang G."/>
        </authorList>
    </citation>
    <scope>NUCLEOTIDE SEQUENCE [LARGE SCALE GENOMIC DNA]</scope>
    <source>
        <strain evidence="17">B10K-DU-015-11</strain>
        <tissue evidence="17">Mixed tissue sample</tissue>
    </source>
</reference>
<dbReference type="UniPathway" id="UPA00378"/>
<dbReference type="GO" id="GO:0005783">
    <property type="term" value="C:endoplasmic reticulum"/>
    <property type="evidence" value="ECO:0007669"/>
    <property type="project" value="UniProtKB-SubCell"/>
</dbReference>
<evidence type="ECO:0000256" key="3">
    <source>
        <dbReference type="ARBA" id="ARBA00004922"/>
    </source>
</evidence>
<feature type="transmembrane region" description="Helical" evidence="15">
    <location>
        <begin position="344"/>
        <end position="365"/>
    </location>
</feature>
<dbReference type="AlphaFoldDB" id="A0A7K4V856"/>
<feature type="non-terminal residue" evidence="17">
    <location>
        <position position="619"/>
    </location>
</feature>
<protein>
    <recommendedName>
        <fullName evidence="5">dolichyl-phosphate-mannose--protein mannosyltransferase</fullName>
        <ecNumber evidence="5">2.4.1.109</ecNumber>
    </recommendedName>
</protein>
<evidence type="ECO:0000256" key="4">
    <source>
        <dbReference type="ARBA" id="ARBA00007882"/>
    </source>
</evidence>
<feature type="non-terminal residue" evidence="17">
    <location>
        <position position="1"/>
    </location>
</feature>
<comment type="similarity">
    <text evidence="4">Belongs to the TMTC family.</text>
</comment>
<feature type="repeat" description="TPR" evidence="13">
    <location>
        <begin position="571"/>
        <end position="604"/>
    </location>
</feature>
<feature type="transmembrane region" description="Helical" evidence="15">
    <location>
        <begin position="300"/>
        <end position="324"/>
    </location>
</feature>
<evidence type="ECO:0000256" key="15">
    <source>
        <dbReference type="SAM" id="Phobius"/>
    </source>
</evidence>
<evidence type="ECO:0000256" key="1">
    <source>
        <dbReference type="ARBA" id="ARBA00004141"/>
    </source>
</evidence>
<keyword evidence="12 15" id="KW-0472">Membrane</keyword>
<proteinExistence type="inferred from homology"/>
<dbReference type="Proteomes" id="UP000580681">
    <property type="component" value="Unassembled WGS sequence"/>
</dbReference>
<dbReference type="InterPro" id="IPR011990">
    <property type="entry name" value="TPR-like_helical_dom_sf"/>
</dbReference>
<gene>
    <name evidence="17" type="primary">Tmtc1</name>
    <name evidence="17" type="ORF">EMBFUC_R10712</name>
</gene>
<organism evidence="17 18">
    <name type="scientific">Emberiza fucata</name>
    <dbReference type="NCBI Taxonomy" id="337179"/>
    <lineage>
        <taxon>Eukaryota</taxon>
        <taxon>Metazoa</taxon>
        <taxon>Chordata</taxon>
        <taxon>Craniata</taxon>
        <taxon>Vertebrata</taxon>
        <taxon>Euteleostomi</taxon>
        <taxon>Archelosauria</taxon>
        <taxon>Archosauria</taxon>
        <taxon>Dinosauria</taxon>
        <taxon>Saurischia</taxon>
        <taxon>Theropoda</taxon>
        <taxon>Coelurosauria</taxon>
        <taxon>Aves</taxon>
        <taxon>Neognathae</taxon>
        <taxon>Neoaves</taxon>
        <taxon>Telluraves</taxon>
        <taxon>Australaves</taxon>
        <taxon>Passeriformes</taxon>
        <taxon>Passeroidea</taxon>
        <taxon>Fringillidae</taxon>
        <taxon>Emberizinae</taxon>
        <taxon>Emberizini</taxon>
        <taxon>Emberiza</taxon>
    </lineage>
</organism>
<evidence type="ECO:0000256" key="6">
    <source>
        <dbReference type="ARBA" id="ARBA00022679"/>
    </source>
</evidence>
<evidence type="ECO:0000313" key="17">
    <source>
        <dbReference type="EMBL" id="NWR18597.1"/>
    </source>
</evidence>
<dbReference type="PANTHER" id="PTHR44809">
    <property type="match status" value="1"/>
</dbReference>
<evidence type="ECO:0000313" key="18">
    <source>
        <dbReference type="Proteomes" id="UP000580681"/>
    </source>
</evidence>
<evidence type="ECO:0000256" key="7">
    <source>
        <dbReference type="ARBA" id="ARBA00022692"/>
    </source>
</evidence>
<keyword evidence="18" id="KW-1185">Reference proteome</keyword>
<keyword evidence="6" id="KW-0808">Transferase</keyword>
<evidence type="ECO:0000256" key="10">
    <source>
        <dbReference type="ARBA" id="ARBA00022824"/>
    </source>
</evidence>
<evidence type="ECO:0000256" key="8">
    <source>
        <dbReference type="ARBA" id="ARBA00022737"/>
    </source>
</evidence>
<evidence type="ECO:0000256" key="2">
    <source>
        <dbReference type="ARBA" id="ARBA00004240"/>
    </source>
</evidence>
<keyword evidence="7 15" id="KW-0812">Transmembrane</keyword>
<dbReference type="SUPFAM" id="SSF48452">
    <property type="entry name" value="TPR-like"/>
    <property type="match status" value="1"/>
</dbReference>
<keyword evidence="8" id="KW-0677">Repeat</keyword>
<dbReference type="Pfam" id="PF07719">
    <property type="entry name" value="TPR_2"/>
    <property type="match status" value="1"/>
</dbReference>
<feature type="transmembrane region" description="Helical" evidence="15">
    <location>
        <begin position="30"/>
        <end position="49"/>
    </location>
</feature>
<keyword evidence="11 15" id="KW-1133">Transmembrane helix</keyword>
<feature type="transmembrane region" description="Helical" evidence="15">
    <location>
        <begin position="82"/>
        <end position="101"/>
    </location>
</feature>
<accession>A0A7K4V856</accession>
<feature type="repeat" description="TPR" evidence="13">
    <location>
        <begin position="537"/>
        <end position="570"/>
    </location>
</feature>
<dbReference type="InterPro" id="IPR013105">
    <property type="entry name" value="TPR_2"/>
</dbReference>
<feature type="repeat" description="TPR" evidence="13">
    <location>
        <begin position="472"/>
        <end position="505"/>
    </location>
</feature>
<feature type="transmembrane region" description="Helical" evidence="15">
    <location>
        <begin position="402"/>
        <end position="418"/>
    </location>
</feature>
<evidence type="ECO:0000256" key="11">
    <source>
        <dbReference type="ARBA" id="ARBA00022989"/>
    </source>
</evidence>